<keyword evidence="3" id="KW-1185">Reference proteome</keyword>
<accession>A0ABU3NWG0</accession>
<evidence type="ECO:0000259" key="1">
    <source>
        <dbReference type="Pfam" id="PF04266"/>
    </source>
</evidence>
<dbReference type="Pfam" id="PF04266">
    <property type="entry name" value="ASCH"/>
    <property type="match status" value="1"/>
</dbReference>
<dbReference type="SUPFAM" id="SSF88697">
    <property type="entry name" value="PUA domain-like"/>
    <property type="match status" value="1"/>
</dbReference>
<dbReference type="InterPro" id="IPR015947">
    <property type="entry name" value="PUA-like_sf"/>
</dbReference>
<dbReference type="Gene3D" id="2.30.130.30">
    <property type="entry name" value="Hypothetical protein"/>
    <property type="match status" value="1"/>
</dbReference>
<dbReference type="CDD" id="cd06554">
    <property type="entry name" value="ASCH_ASC-1_like"/>
    <property type="match status" value="1"/>
</dbReference>
<protein>
    <submittedName>
        <fullName evidence="2">ASCH domain-containing protein</fullName>
    </submittedName>
</protein>
<comment type="caution">
    <text evidence="2">The sequence shown here is derived from an EMBL/GenBank/DDBJ whole genome shotgun (WGS) entry which is preliminary data.</text>
</comment>
<reference evidence="2 3" key="1">
    <citation type="submission" date="2023-07" db="EMBL/GenBank/DDBJ databases">
        <title>The novel representative of Negativicutes class, Anaeroselena agilis gen. nov. sp. nov.</title>
        <authorList>
            <person name="Prokofeva M.I."/>
            <person name="Elcheninov A.G."/>
            <person name="Klyukina A."/>
            <person name="Kublanov I.V."/>
            <person name="Frolov E.N."/>
            <person name="Podosokorskaya O.A."/>
        </authorList>
    </citation>
    <scope>NUCLEOTIDE SEQUENCE [LARGE SCALE GENOMIC DNA]</scope>
    <source>
        <strain evidence="2 3">4137-cl</strain>
    </source>
</reference>
<dbReference type="RefSeq" id="WP_413779676.1">
    <property type="nucleotide sequence ID" value="NZ_JAUOZS010000001.1"/>
</dbReference>
<organism evidence="2 3">
    <name type="scientific">Anaeroselena agilis</name>
    <dbReference type="NCBI Taxonomy" id="3063788"/>
    <lineage>
        <taxon>Bacteria</taxon>
        <taxon>Bacillati</taxon>
        <taxon>Bacillota</taxon>
        <taxon>Negativicutes</taxon>
        <taxon>Acetonemataceae</taxon>
        <taxon>Anaeroselena</taxon>
    </lineage>
</organism>
<evidence type="ECO:0000313" key="3">
    <source>
        <dbReference type="Proteomes" id="UP001254848"/>
    </source>
</evidence>
<evidence type="ECO:0000313" key="2">
    <source>
        <dbReference type="EMBL" id="MDT8901152.1"/>
    </source>
</evidence>
<dbReference type="EMBL" id="JAUOZS010000001">
    <property type="protein sequence ID" value="MDT8901152.1"/>
    <property type="molecule type" value="Genomic_DNA"/>
</dbReference>
<feature type="domain" description="ASCH" evidence="1">
    <location>
        <begin position="4"/>
        <end position="73"/>
    </location>
</feature>
<dbReference type="Proteomes" id="UP001254848">
    <property type="component" value="Unassembled WGS sequence"/>
</dbReference>
<gene>
    <name evidence="2" type="ORF">Q4T40_07875</name>
</gene>
<sequence>MKALTLWEPWASLIALGAKRIETRSWPTNYRGPIAIHAAKSRKFWGLVAQEPFTSAATQPTIFHPGCVIAIADLVACIEMTPQNIAMVDEPERSFGHYEPGRFMWLLANVRRIDPVPATGRQRIWEWEGPINFIA</sequence>
<name>A0ABU3NWG0_9FIRM</name>
<proteinExistence type="predicted"/>
<dbReference type="InterPro" id="IPR007374">
    <property type="entry name" value="ASCH_domain"/>
</dbReference>